<keyword evidence="3" id="KW-0337">GPI-anchor biosynthesis</keyword>
<dbReference type="GO" id="GO:0006506">
    <property type="term" value="P:GPI anchor biosynthetic process"/>
    <property type="evidence" value="ECO:0007669"/>
    <property type="project" value="UniProtKB-KW"/>
</dbReference>
<dbReference type="InterPro" id="IPR005599">
    <property type="entry name" value="GPI_mannosylTrfase"/>
</dbReference>
<dbReference type="AlphaFoldDB" id="V9D9N8"/>
<organism evidence="14 15">
    <name type="scientific">Cladophialophora carrionii CBS 160.54</name>
    <dbReference type="NCBI Taxonomy" id="1279043"/>
    <lineage>
        <taxon>Eukaryota</taxon>
        <taxon>Fungi</taxon>
        <taxon>Dikarya</taxon>
        <taxon>Ascomycota</taxon>
        <taxon>Pezizomycotina</taxon>
        <taxon>Eurotiomycetes</taxon>
        <taxon>Chaetothyriomycetidae</taxon>
        <taxon>Chaetothyriales</taxon>
        <taxon>Herpotrichiellaceae</taxon>
        <taxon>Cladophialophora</taxon>
    </lineage>
</organism>
<evidence type="ECO:0000256" key="4">
    <source>
        <dbReference type="ARBA" id="ARBA00022676"/>
    </source>
</evidence>
<dbReference type="PANTHER" id="PTHR22760">
    <property type="entry name" value="GLYCOSYLTRANSFERASE"/>
    <property type="match status" value="1"/>
</dbReference>
<evidence type="ECO:0000256" key="6">
    <source>
        <dbReference type="ARBA" id="ARBA00022692"/>
    </source>
</evidence>
<dbReference type="EC" id="2.4.1.-" evidence="11"/>
<keyword evidence="7 11" id="KW-0256">Endoplasmic reticulum</keyword>
<keyword evidence="13" id="KW-0732">Signal</keyword>
<dbReference type="RefSeq" id="XP_008727999.1">
    <property type="nucleotide sequence ID" value="XM_008729777.1"/>
</dbReference>
<feature type="transmembrane region" description="Helical" evidence="11">
    <location>
        <begin position="361"/>
        <end position="380"/>
    </location>
</feature>
<evidence type="ECO:0000256" key="11">
    <source>
        <dbReference type="RuleBase" id="RU363075"/>
    </source>
</evidence>
<accession>V9D9N8</accession>
<dbReference type="Proteomes" id="UP000030678">
    <property type="component" value="Unassembled WGS sequence"/>
</dbReference>
<evidence type="ECO:0000256" key="10">
    <source>
        <dbReference type="ARBA" id="ARBA00038466"/>
    </source>
</evidence>
<evidence type="ECO:0000256" key="1">
    <source>
        <dbReference type="ARBA" id="ARBA00004477"/>
    </source>
</evidence>
<dbReference type="GO" id="GO:0000026">
    <property type="term" value="F:alpha-1,2-mannosyltransferase activity"/>
    <property type="evidence" value="ECO:0007669"/>
    <property type="project" value="TreeGrafter"/>
</dbReference>
<feature type="chain" id="PRO_5004773214" description="Mannosyltransferase" evidence="13">
    <location>
        <begin position="18"/>
        <end position="684"/>
    </location>
</feature>
<keyword evidence="8 11" id="KW-1133">Transmembrane helix</keyword>
<feature type="transmembrane region" description="Helical" evidence="11">
    <location>
        <begin position="173"/>
        <end position="199"/>
    </location>
</feature>
<feature type="compositionally biased region" description="Basic and acidic residues" evidence="12">
    <location>
        <begin position="582"/>
        <end position="609"/>
    </location>
</feature>
<feature type="transmembrane region" description="Helical" evidence="11">
    <location>
        <begin position="89"/>
        <end position="108"/>
    </location>
</feature>
<sequence>MWRLLYLFLLIVRVYFALCPSYLHPDEIFQGPEPIAGYLFPYPARQTWEWTSSHPIRSVFPLWPIYGLPMTLLKWVWAQDEDDLVDPAVIYYTLRLVMLALSFVLEDWAVHDLVRSPRHWRQAVILVTSSYVTWTFQTHTFSNSVETLVVLWSLVVIERILRENKRSAIASSIVLGFLLVFGTFNRITFPAFVVIPGIHLLPHFLNRPFCFLALTLSGLVWTLLAVLVDTAYYSGPAATRSFGALFDHVRHHPVITPLNNLLYNTQTSNLAEHGLHPHYQHLVANLPQLLGPALVLLLASAYPFNLRVLKATLANNRLASAAAGTLFLSLIPHQEPRFLLPNVPLILTSIRVPPSKFWSRIFWASWIIFNTALAILMGIYHQGGIIPAQLAMPSLIVQSTNTTHSDAHNIEVFWWKTYPPPTFLLGSEPLHPATNRSLNVSTVPLMGYPQNELVFMLMQHMPTCDPTLIERFFIHKEKTDVYVVAPLSAWRLSPTQGPGQQAYQYPPVSNFSFAIDMNQPPAQLQMTNLAVFRRHVNLDDLDFGDDGVWPTLERVVGRRGLGVWKVDRICGPIQYVDAHTGEKLSPEQVKQREEDLKHSEADTRGKQEKWGSPTNQPGDLHVLQETEEPLEPVTSSFTAAVKEAVSSFSSKLGEMIEAEEARGMRVSTTTVPANFSAQEVHVAS</sequence>
<keyword evidence="9 11" id="KW-0472">Membrane</keyword>
<comment type="subcellular location">
    <subcellularLocation>
        <location evidence="1 11">Endoplasmic reticulum membrane</location>
        <topology evidence="1 11">Multi-pass membrane protein</topology>
    </subcellularLocation>
</comment>
<keyword evidence="5" id="KW-0808">Transferase</keyword>
<evidence type="ECO:0000256" key="13">
    <source>
        <dbReference type="SAM" id="SignalP"/>
    </source>
</evidence>
<dbReference type="Pfam" id="PF03901">
    <property type="entry name" value="Glyco_transf_22"/>
    <property type="match status" value="1"/>
</dbReference>
<dbReference type="OrthoDB" id="10066429at2759"/>
<evidence type="ECO:0000256" key="9">
    <source>
        <dbReference type="ARBA" id="ARBA00023136"/>
    </source>
</evidence>
<dbReference type="VEuPathDB" id="FungiDB:G647_05446"/>
<feature type="region of interest" description="Disordered" evidence="12">
    <location>
        <begin position="582"/>
        <end position="620"/>
    </location>
</feature>
<evidence type="ECO:0000256" key="2">
    <source>
        <dbReference type="ARBA" id="ARBA00004687"/>
    </source>
</evidence>
<evidence type="ECO:0000256" key="7">
    <source>
        <dbReference type="ARBA" id="ARBA00022824"/>
    </source>
</evidence>
<evidence type="ECO:0000313" key="14">
    <source>
        <dbReference type="EMBL" id="ETI23644.1"/>
    </source>
</evidence>
<dbReference type="HOGENOM" id="CLU_022957_2_0_1"/>
<dbReference type="GeneID" id="19983939"/>
<evidence type="ECO:0000256" key="3">
    <source>
        <dbReference type="ARBA" id="ARBA00022502"/>
    </source>
</evidence>
<comment type="similarity">
    <text evidence="10">Belongs to the glycosyltransferase 22 family. PIGZ subfamily.</text>
</comment>
<dbReference type="PANTHER" id="PTHR22760:SF3">
    <property type="entry name" value="GPI MANNOSYLTRANSFERASE 4"/>
    <property type="match status" value="1"/>
</dbReference>
<dbReference type="EMBL" id="KB822705">
    <property type="protein sequence ID" value="ETI23644.1"/>
    <property type="molecule type" value="Genomic_DNA"/>
</dbReference>
<dbReference type="GO" id="GO:0005789">
    <property type="term" value="C:endoplasmic reticulum membrane"/>
    <property type="evidence" value="ECO:0007669"/>
    <property type="project" value="UniProtKB-SubCell"/>
</dbReference>
<evidence type="ECO:0000256" key="5">
    <source>
        <dbReference type="ARBA" id="ARBA00022679"/>
    </source>
</evidence>
<keyword evidence="6 11" id="KW-0812">Transmembrane</keyword>
<evidence type="ECO:0000313" key="15">
    <source>
        <dbReference type="Proteomes" id="UP000030678"/>
    </source>
</evidence>
<comment type="caution">
    <text evidence="11">Lacks conserved residue(s) required for the propagation of feature annotation.</text>
</comment>
<keyword evidence="4 11" id="KW-0328">Glycosyltransferase</keyword>
<evidence type="ECO:0000256" key="8">
    <source>
        <dbReference type="ARBA" id="ARBA00022989"/>
    </source>
</evidence>
<proteinExistence type="inferred from homology"/>
<gene>
    <name evidence="14" type="ORF">G647_05446</name>
</gene>
<name>V9D9N8_9EURO</name>
<feature type="transmembrane region" description="Helical" evidence="11">
    <location>
        <begin position="211"/>
        <end position="232"/>
    </location>
</feature>
<evidence type="ECO:0000256" key="12">
    <source>
        <dbReference type="SAM" id="MobiDB-lite"/>
    </source>
</evidence>
<feature type="signal peptide" evidence="13">
    <location>
        <begin position="1"/>
        <end position="17"/>
    </location>
</feature>
<comment type="pathway">
    <text evidence="2">Glycolipid biosynthesis; glycosylphosphatidylinositol-anchor biosynthesis.</text>
</comment>
<reference evidence="14 15" key="1">
    <citation type="submission" date="2013-03" db="EMBL/GenBank/DDBJ databases">
        <title>The Genome Sequence of Cladophialophora carrionii CBS 160.54.</title>
        <authorList>
            <consortium name="The Broad Institute Genomics Platform"/>
            <person name="Cuomo C."/>
            <person name="de Hoog S."/>
            <person name="Gorbushina A."/>
            <person name="Walker B."/>
            <person name="Young S.K."/>
            <person name="Zeng Q."/>
            <person name="Gargeya S."/>
            <person name="Fitzgerald M."/>
            <person name="Haas B."/>
            <person name="Abouelleil A."/>
            <person name="Allen A.W."/>
            <person name="Alvarado L."/>
            <person name="Arachchi H.M."/>
            <person name="Berlin A.M."/>
            <person name="Chapman S.B."/>
            <person name="Gainer-Dewar J."/>
            <person name="Goldberg J."/>
            <person name="Griggs A."/>
            <person name="Gujja S."/>
            <person name="Hansen M."/>
            <person name="Howarth C."/>
            <person name="Imamovic A."/>
            <person name="Ireland A."/>
            <person name="Larimer J."/>
            <person name="McCowan C."/>
            <person name="Murphy C."/>
            <person name="Pearson M."/>
            <person name="Poon T.W."/>
            <person name="Priest M."/>
            <person name="Roberts A."/>
            <person name="Saif S."/>
            <person name="Shea T."/>
            <person name="Sisk P."/>
            <person name="Sykes S."/>
            <person name="Wortman J."/>
            <person name="Nusbaum C."/>
            <person name="Birren B."/>
        </authorList>
    </citation>
    <scope>NUCLEOTIDE SEQUENCE [LARGE SCALE GENOMIC DNA]</scope>
    <source>
        <strain evidence="14 15">CBS 160.54</strain>
    </source>
</reference>
<protein>
    <recommendedName>
        <fullName evidence="11">Mannosyltransferase</fullName>
        <ecNumber evidence="11">2.4.1.-</ecNumber>
    </recommendedName>
</protein>